<dbReference type="InterPro" id="IPR050763">
    <property type="entry name" value="ABC_transporter_ATP-binding"/>
</dbReference>
<dbReference type="GO" id="GO:0016887">
    <property type="term" value="F:ATP hydrolysis activity"/>
    <property type="evidence" value="ECO:0007669"/>
    <property type="project" value="InterPro"/>
</dbReference>
<keyword evidence="3" id="KW-0547">Nucleotide-binding</keyword>
<dbReference type="SMART" id="SM00382">
    <property type="entry name" value="AAA"/>
    <property type="match status" value="1"/>
</dbReference>
<sequence length="255" mass="28633">MFSISIEQLCKTYTPKGKSNKSTKALDNINLQIRPGEFFGLLGQNGAGKTSLISILSGLSFPTSGNVKIYGHDVIRDYRKARNLVGTVPQELVYDPFFTVRETLFIQSGYFGIKSNDLWIEELLENLSLSDKADHDMRSLSGGMKRRVLIAQALVHRPPLIILDEPTAGVDIELRHTLWKFISRLNKEGHTILLTTHYIEEAEDMCNRIAVLKSGNLIALDETKNIMSRFGGKDLEEAFVKIIACNELSSFNKEI</sequence>
<dbReference type="PROSITE" id="PS50893">
    <property type="entry name" value="ABC_TRANSPORTER_2"/>
    <property type="match status" value="1"/>
</dbReference>
<dbReference type="InterPro" id="IPR027417">
    <property type="entry name" value="P-loop_NTPase"/>
</dbReference>
<organism evidence="6 7">
    <name type="scientific">Candidatus Kinetoplastidibacterium galati TCC219</name>
    <dbReference type="NCBI Taxonomy" id="1208921"/>
    <lineage>
        <taxon>Bacteria</taxon>
        <taxon>Pseudomonadati</taxon>
        <taxon>Pseudomonadota</taxon>
        <taxon>Betaproteobacteria</taxon>
        <taxon>Candidatus Kinetoplastidibacterium</taxon>
    </lineage>
</organism>
<keyword evidence="2" id="KW-1003">Cell membrane</keyword>
<dbReference type="PATRIC" id="fig|1208921.3.peg.27"/>
<dbReference type="CDD" id="cd03230">
    <property type="entry name" value="ABC_DR_subfamily_A"/>
    <property type="match status" value="1"/>
</dbReference>
<dbReference type="KEGG" id="kga:ST1E_0257"/>
<dbReference type="PROSITE" id="PS00211">
    <property type="entry name" value="ABC_TRANSPORTER_1"/>
    <property type="match status" value="1"/>
</dbReference>
<dbReference type="Pfam" id="PF00005">
    <property type="entry name" value="ABC_tran"/>
    <property type="match status" value="1"/>
</dbReference>
<dbReference type="Proteomes" id="UP000011658">
    <property type="component" value="Chromosome"/>
</dbReference>
<keyword evidence="2" id="KW-0472">Membrane</keyword>
<dbReference type="STRING" id="1208921.ST1E_0257"/>
<dbReference type="Gene3D" id="3.40.50.300">
    <property type="entry name" value="P-loop containing nucleotide triphosphate hydrolases"/>
    <property type="match status" value="1"/>
</dbReference>
<evidence type="ECO:0000256" key="2">
    <source>
        <dbReference type="ARBA" id="ARBA00022475"/>
    </source>
</evidence>
<dbReference type="PANTHER" id="PTHR42711:SF10">
    <property type="entry name" value="ABC TRANSPORTER ATP-BINDING PROTEIN"/>
    <property type="match status" value="1"/>
</dbReference>
<accession>M1L867</accession>
<evidence type="ECO:0000256" key="1">
    <source>
        <dbReference type="ARBA" id="ARBA00022448"/>
    </source>
</evidence>
<feature type="domain" description="ABC transporter" evidence="5">
    <location>
        <begin position="4"/>
        <end position="239"/>
    </location>
</feature>
<gene>
    <name evidence="6" type="ORF">ST1E_0257</name>
</gene>
<proteinExistence type="predicted"/>
<keyword evidence="4 6" id="KW-0067">ATP-binding</keyword>
<evidence type="ECO:0000313" key="6">
    <source>
        <dbReference type="EMBL" id="AGF48753.1"/>
    </source>
</evidence>
<dbReference type="SUPFAM" id="SSF52540">
    <property type="entry name" value="P-loop containing nucleoside triphosphate hydrolases"/>
    <property type="match status" value="1"/>
</dbReference>
<protein>
    <submittedName>
        <fullName evidence="6">ABC-2 type transport system ATP-binding protein</fullName>
    </submittedName>
</protein>
<dbReference type="EMBL" id="CP003806">
    <property type="protein sequence ID" value="AGF48753.1"/>
    <property type="molecule type" value="Genomic_DNA"/>
</dbReference>
<dbReference type="InterPro" id="IPR003439">
    <property type="entry name" value="ABC_transporter-like_ATP-bd"/>
</dbReference>
<keyword evidence="1" id="KW-0813">Transport</keyword>
<dbReference type="InterPro" id="IPR003593">
    <property type="entry name" value="AAA+_ATPase"/>
</dbReference>
<dbReference type="PANTHER" id="PTHR42711">
    <property type="entry name" value="ABC TRANSPORTER ATP-BINDING PROTEIN"/>
    <property type="match status" value="1"/>
</dbReference>
<evidence type="ECO:0000259" key="5">
    <source>
        <dbReference type="PROSITE" id="PS50893"/>
    </source>
</evidence>
<evidence type="ECO:0000256" key="3">
    <source>
        <dbReference type="ARBA" id="ARBA00022741"/>
    </source>
</evidence>
<name>M1L867_9PROT</name>
<dbReference type="HOGENOM" id="CLU_000604_1_2_4"/>
<dbReference type="InterPro" id="IPR017871">
    <property type="entry name" value="ABC_transporter-like_CS"/>
</dbReference>
<dbReference type="GO" id="GO:0005524">
    <property type="term" value="F:ATP binding"/>
    <property type="evidence" value="ECO:0007669"/>
    <property type="project" value="UniProtKB-KW"/>
</dbReference>
<dbReference type="OrthoDB" id="9804819at2"/>
<keyword evidence="7" id="KW-1185">Reference proteome</keyword>
<dbReference type="RefSeq" id="WP_015389238.1">
    <property type="nucleotide sequence ID" value="NC_020284.1"/>
</dbReference>
<evidence type="ECO:0000313" key="7">
    <source>
        <dbReference type="Proteomes" id="UP000011658"/>
    </source>
</evidence>
<dbReference type="eggNOG" id="COG1131">
    <property type="taxonomic scope" value="Bacteria"/>
</dbReference>
<dbReference type="AlphaFoldDB" id="M1L867"/>
<evidence type="ECO:0000256" key="4">
    <source>
        <dbReference type="ARBA" id="ARBA00022840"/>
    </source>
</evidence>
<reference evidence="6 7" key="1">
    <citation type="journal article" date="2013" name="Genome Biol. Evol.">
        <title>Genome evolution and phylogenomic analysis of candidatus kinetoplastibacterium, the betaproteobacterial endosymbionts of strigomonas and angomonas.</title>
        <authorList>
            <person name="Alves J.M."/>
            <person name="Serrano M.G."/>
            <person name="Maia da Silva F."/>
            <person name="Voegtly L.J."/>
            <person name="Matveyev A.V."/>
            <person name="Teixeira M.M."/>
            <person name="Camargo E.P."/>
            <person name="Buck G.A."/>
        </authorList>
    </citation>
    <scope>NUCLEOTIDE SEQUENCE [LARGE SCALE GENOMIC DNA]</scope>
    <source>
        <strain evidence="6 7">TCC219</strain>
    </source>
</reference>